<name>A0A076MT87_AMYME</name>
<dbReference type="HOGENOM" id="CLU_009583_27_6_11"/>
<dbReference type="Proteomes" id="UP000062973">
    <property type="component" value="Chromosome"/>
</dbReference>
<gene>
    <name evidence="4" type="ORF">AMETH_0920</name>
</gene>
<evidence type="ECO:0000256" key="2">
    <source>
        <dbReference type="ARBA" id="ARBA00022679"/>
    </source>
</evidence>
<dbReference type="eggNOG" id="COG0438">
    <property type="taxonomic scope" value="Bacteria"/>
</dbReference>
<dbReference type="Gene3D" id="3.40.50.2000">
    <property type="entry name" value="Glycogen Phosphorylase B"/>
    <property type="match status" value="2"/>
</dbReference>
<protein>
    <submittedName>
        <fullName evidence="4">Glycosyltransferase</fullName>
    </submittedName>
</protein>
<sequence>MAERALRVLLDGTPLLGDRTGIGRYTASLAEELASMSDVDMRAVAFTLRGWRRLRYVLPHGARARGMPVAARMLRKAWLRSTFPPIELFAGRADVVHGTNFVLPGAVRAAGVLTIHDLAFLDAPGELPPSDRELPELVRRGAARADVICTPTAAVADAVATRLDVDRGKVVVTPLGVDAAWFTGRPPDEPMRERLGLPERYLLFVGAAGPRKGMDWLLKAHAAAEDLPPLVFSGPGPAPGTPRSRRLGYLSERDLHNVMAGAAALVLPSRDEGFGLPVLEALASDVPVVCSDIPALREISGGFARLAPYGEVDALIAALREAVAESPLASRSVERRAHAASFTWRRTAETTLAAYRQATER</sequence>
<dbReference type="InterPro" id="IPR028098">
    <property type="entry name" value="Glyco_trans_4-like_N"/>
</dbReference>
<evidence type="ECO:0000256" key="1">
    <source>
        <dbReference type="ARBA" id="ARBA00022676"/>
    </source>
</evidence>
<dbReference type="RefSeq" id="WP_017986875.1">
    <property type="nucleotide sequence ID" value="NZ_AQUL01000001.1"/>
</dbReference>
<dbReference type="Pfam" id="PF13692">
    <property type="entry name" value="Glyco_trans_1_4"/>
    <property type="match status" value="1"/>
</dbReference>
<dbReference type="SUPFAM" id="SSF53756">
    <property type="entry name" value="UDP-Glycosyltransferase/glycogen phosphorylase"/>
    <property type="match status" value="1"/>
</dbReference>
<reference evidence="4 5" key="1">
    <citation type="submission" date="2014-07" db="EMBL/GenBank/DDBJ databases">
        <title>Whole Genome Sequence of the Amycolatopsis methanolica 239.</title>
        <authorList>
            <person name="Tang B."/>
        </authorList>
    </citation>
    <scope>NUCLEOTIDE SEQUENCE [LARGE SCALE GENOMIC DNA]</scope>
    <source>
        <strain evidence="4 5">239</strain>
    </source>
</reference>
<proteinExistence type="predicted"/>
<dbReference type="PANTHER" id="PTHR46401">
    <property type="entry name" value="GLYCOSYLTRANSFERASE WBBK-RELATED"/>
    <property type="match status" value="1"/>
</dbReference>
<keyword evidence="5" id="KW-1185">Reference proteome</keyword>
<dbReference type="AlphaFoldDB" id="A0A076MT87"/>
<feature type="domain" description="Glycosyltransferase subfamily 4-like N-terminal" evidence="3">
    <location>
        <begin position="20"/>
        <end position="176"/>
    </location>
</feature>
<dbReference type="Pfam" id="PF13579">
    <property type="entry name" value="Glyco_trans_4_4"/>
    <property type="match status" value="1"/>
</dbReference>
<evidence type="ECO:0000313" key="4">
    <source>
        <dbReference type="EMBL" id="AIJ21012.1"/>
    </source>
</evidence>
<evidence type="ECO:0000313" key="5">
    <source>
        <dbReference type="Proteomes" id="UP000062973"/>
    </source>
</evidence>
<dbReference type="STRING" id="1068978.AMETH_0920"/>
<accession>A0A076MT87</accession>
<dbReference type="EMBL" id="CP009110">
    <property type="protein sequence ID" value="AIJ21012.1"/>
    <property type="molecule type" value="Genomic_DNA"/>
</dbReference>
<keyword evidence="2 4" id="KW-0808">Transferase</keyword>
<dbReference type="PATRIC" id="fig|1068978.7.peg.962"/>
<evidence type="ECO:0000259" key="3">
    <source>
        <dbReference type="Pfam" id="PF13579"/>
    </source>
</evidence>
<dbReference type="CDD" id="cd03809">
    <property type="entry name" value="GT4_MtfB-like"/>
    <property type="match status" value="1"/>
</dbReference>
<dbReference type="KEGG" id="amq:AMETH_0920"/>
<organism evidence="4 5">
    <name type="scientific">Amycolatopsis methanolica 239</name>
    <dbReference type="NCBI Taxonomy" id="1068978"/>
    <lineage>
        <taxon>Bacteria</taxon>
        <taxon>Bacillati</taxon>
        <taxon>Actinomycetota</taxon>
        <taxon>Actinomycetes</taxon>
        <taxon>Pseudonocardiales</taxon>
        <taxon>Pseudonocardiaceae</taxon>
        <taxon>Amycolatopsis</taxon>
        <taxon>Amycolatopsis methanolica group</taxon>
    </lineage>
</organism>
<dbReference type="GO" id="GO:0016757">
    <property type="term" value="F:glycosyltransferase activity"/>
    <property type="evidence" value="ECO:0007669"/>
    <property type="project" value="UniProtKB-KW"/>
</dbReference>
<keyword evidence="1" id="KW-0328">Glycosyltransferase</keyword>
<dbReference type="OrthoDB" id="9801609at2"/>
<dbReference type="GO" id="GO:0009103">
    <property type="term" value="P:lipopolysaccharide biosynthetic process"/>
    <property type="evidence" value="ECO:0007669"/>
    <property type="project" value="TreeGrafter"/>
</dbReference>
<dbReference type="PANTHER" id="PTHR46401:SF2">
    <property type="entry name" value="GLYCOSYLTRANSFERASE WBBK-RELATED"/>
    <property type="match status" value="1"/>
</dbReference>